<feature type="domain" description="AB hydrolase-1" evidence="3">
    <location>
        <begin position="19"/>
        <end position="242"/>
    </location>
</feature>
<evidence type="ECO:0000313" key="4">
    <source>
        <dbReference type="EMBL" id="GHH87633.1"/>
    </source>
</evidence>
<reference evidence="4" key="2">
    <citation type="submission" date="2020-09" db="EMBL/GenBank/DDBJ databases">
        <authorList>
            <person name="Sun Q."/>
            <person name="Ohkuma M."/>
        </authorList>
    </citation>
    <scope>NUCLEOTIDE SEQUENCE</scope>
    <source>
        <strain evidence="4">JCM 5069</strain>
    </source>
</reference>
<gene>
    <name evidence="4" type="ORF">GCM10018793_64140</name>
</gene>
<dbReference type="GO" id="GO:0016020">
    <property type="term" value="C:membrane"/>
    <property type="evidence" value="ECO:0007669"/>
    <property type="project" value="TreeGrafter"/>
</dbReference>
<proteinExistence type="predicted"/>
<dbReference type="Gene3D" id="3.40.50.1820">
    <property type="entry name" value="alpha/beta hydrolase"/>
    <property type="match status" value="1"/>
</dbReference>
<keyword evidence="1" id="KW-0378">Hydrolase</keyword>
<protein>
    <submittedName>
        <fullName evidence="4">Esterase</fullName>
    </submittedName>
</protein>
<feature type="region of interest" description="Disordered" evidence="2">
    <location>
        <begin position="258"/>
        <end position="280"/>
    </location>
</feature>
<dbReference type="AlphaFoldDB" id="A0A919GP39"/>
<dbReference type="PANTHER" id="PTHR43798:SF31">
    <property type="entry name" value="AB HYDROLASE SUPERFAMILY PROTEIN YCLE"/>
    <property type="match status" value="1"/>
</dbReference>
<sequence length="280" mass="30362">MSARPVPPHALHGAGPHKVIAVHGWFADRSAYDPVLPDLDLASFQYAVVDLRGYGEARDVSGAYTTAEGAADVLALADRLGWERFSLIGHSMGGCVAQRALAAAPHRVRRIVGVSPVPASGLPLPPEQWELFTAAAHSAEHRRTILDITTGGRRPSGWLDRMVRRSFERSDAKAFRAWLDSWAVEDFHDRIDGSPVPALAVVGALDPALSAELQRATWMRWYPRAELVELSSCGHYAMDEAPLDLIRAVEDFLRADGQDTARADGQDAARADGRDTGADA</sequence>
<dbReference type="InterPro" id="IPR029058">
    <property type="entry name" value="AB_hydrolase_fold"/>
</dbReference>
<dbReference type="EMBL" id="BNCD01000029">
    <property type="protein sequence ID" value="GHH87633.1"/>
    <property type="molecule type" value="Genomic_DNA"/>
</dbReference>
<keyword evidence="5" id="KW-1185">Reference proteome</keyword>
<dbReference type="InterPro" id="IPR050266">
    <property type="entry name" value="AB_hydrolase_sf"/>
</dbReference>
<dbReference type="GO" id="GO:0016787">
    <property type="term" value="F:hydrolase activity"/>
    <property type="evidence" value="ECO:0007669"/>
    <property type="project" value="UniProtKB-KW"/>
</dbReference>
<evidence type="ECO:0000313" key="5">
    <source>
        <dbReference type="Proteomes" id="UP000603708"/>
    </source>
</evidence>
<name>A0A919GP39_9ACTN</name>
<dbReference type="PANTHER" id="PTHR43798">
    <property type="entry name" value="MONOACYLGLYCEROL LIPASE"/>
    <property type="match status" value="1"/>
</dbReference>
<dbReference type="SUPFAM" id="SSF53474">
    <property type="entry name" value="alpha/beta-Hydrolases"/>
    <property type="match status" value="1"/>
</dbReference>
<dbReference type="Pfam" id="PF00561">
    <property type="entry name" value="Abhydrolase_1"/>
    <property type="match status" value="1"/>
</dbReference>
<organism evidence="4 5">
    <name type="scientific">Streptomyces sulfonofaciens</name>
    <dbReference type="NCBI Taxonomy" id="68272"/>
    <lineage>
        <taxon>Bacteria</taxon>
        <taxon>Bacillati</taxon>
        <taxon>Actinomycetota</taxon>
        <taxon>Actinomycetes</taxon>
        <taxon>Kitasatosporales</taxon>
        <taxon>Streptomycetaceae</taxon>
        <taxon>Streptomyces</taxon>
    </lineage>
</organism>
<dbReference type="InterPro" id="IPR000073">
    <property type="entry name" value="AB_hydrolase_1"/>
</dbReference>
<evidence type="ECO:0000256" key="1">
    <source>
        <dbReference type="ARBA" id="ARBA00022801"/>
    </source>
</evidence>
<evidence type="ECO:0000259" key="3">
    <source>
        <dbReference type="Pfam" id="PF00561"/>
    </source>
</evidence>
<reference evidence="4" key="1">
    <citation type="journal article" date="2014" name="Int. J. Syst. Evol. Microbiol.">
        <title>Complete genome sequence of Corynebacterium casei LMG S-19264T (=DSM 44701T), isolated from a smear-ripened cheese.</title>
        <authorList>
            <consortium name="US DOE Joint Genome Institute (JGI-PGF)"/>
            <person name="Walter F."/>
            <person name="Albersmeier A."/>
            <person name="Kalinowski J."/>
            <person name="Ruckert C."/>
        </authorList>
    </citation>
    <scope>NUCLEOTIDE SEQUENCE</scope>
    <source>
        <strain evidence="4">JCM 5069</strain>
    </source>
</reference>
<accession>A0A919GP39</accession>
<dbReference type="RefSeq" id="WP_229925113.1">
    <property type="nucleotide sequence ID" value="NZ_BNCD01000029.1"/>
</dbReference>
<dbReference type="Proteomes" id="UP000603708">
    <property type="component" value="Unassembled WGS sequence"/>
</dbReference>
<comment type="caution">
    <text evidence="4">The sequence shown here is derived from an EMBL/GenBank/DDBJ whole genome shotgun (WGS) entry which is preliminary data.</text>
</comment>
<evidence type="ECO:0000256" key="2">
    <source>
        <dbReference type="SAM" id="MobiDB-lite"/>
    </source>
</evidence>